<dbReference type="EMBL" id="CAJNOR010002514">
    <property type="protein sequence ID" value="CAF1304890.1"/>
    <property type="molecule type" value="Genomic_DNA"/>
</dbReference>
<comment type="caution">
    <text evidence="1">The sequence shown here is derived from an EMBL/GenBank/DDBJ whole genome shotgun (WGS) entry which is preliminary data.</text>
</comment>
<dbReference type="OrthoDB" id="10402284at2759"/>
<organism evidence="1 3">
    <name type="scientific">Adineta ricciae</name>
    <name type="common">Rotifer</name>
    <dbReference type="NCBI Taxonomy" id="249248"/>
    <lineage>
        <taxon>Eukaryota</taxon>
        <taxon>Metazoa</taxon>
        <taxon>Spiralia</taxon>
        <taxon>Gnathifera</taxon>
        <taxon>Rotifera</taxon>
        <taxon>Eurotatoria</taxon>
        <taxon>Bdelloidea</taxon>
        <taxon>Adinetida</taxon>
        <taxon>Adinetidae</taxon>
        <taxon>Adineta</taxon>
    </lineage>
</organism>
<sequence>MSVTRNALKKEGIPLTMCVFADLLKDDRNLHELDQLESELGYSNLGKYPFSCDYSQGNLKIRGLHLSNNCSDSRPGVNVFVAGADDGQLDFSMVHEIATGEKVKEFFDYYIRLVET</sequence>
<evidence type="ECO:0000313" key="3">
    <source>
        <dbReference type="Proteomes" id="UP000663828"/>
    </source>
</evidence>
<dbReference type="AlphaFoldDB" id="A0A815E053"/>
<dbReference type="Proteomes" id="UP000663828">
    <property type="component" value="Unassembled WGS sequence"/>
</dbReference>
<dbReference type="EMBL" id="CAJNOJ010000331">
    <property type="protein sequence ID" value="CAF1403409.1"/>
    <property type="molecule type" value="Genomic_DNA"/>
</dbReference>
<reference evidence="1" key="1">
    <citation type="submission" date="2021-02" db="EMBL/GenBank/DDBJ databases">
        <authorList>
            <person name="Nowell W R."/>
        </authorList>
    </citation>
    <scope>NUCLEOTIDE SEQUENCE</scope>
</reference>
<accession>A0A815E053</accession>
<gene>
    <name evidence="2" type="ORF">EDS130_LOCUS36175</name>
    <name evidence="1" type="ORF">XAT740_LOCUS29061</name>
</gene>
<name>A0A815E053_ADIRI</name>
<keyword evidence="3" id="KW-1185">Reference proteome</keyword>
<proteinExistence type="predicted"/>
<evidence type="ECO:0000313" key="1">
    <source>
        <dbReference type="EMBL" id="CAF1304890.1"/>
    </source>
</evidence>
<evidence type="ECO:0000313" key="2">
    <source>
        <dbReference type="EMBL" id="CAF1403409.1"/>
    </source>
</evidence>
<dbReference type="Proteomes" id="UP000663852">
    <property type="component" value="Unassembled WGS sequence"/>
</dbReference>
<protein>
    <submittedName>
        <fullName evidence="1">Uncharacterized protein</fullName>
    </submittedName>
</protein>